<dbReference type="InterPro" id="IPR023828">
    <property type="entry name" value="Peptidase_S8_Ser-AS"/>
</dbReference>
<dbReference type="GO" id="GO:0006508">
    <property type="term" value="P:proteolysis"/>
    <property type="evidence" value="ECO:0007669"/>
    <property type="project" value="UniProtKB-KW"/>
</dbReference>
<dbReference type="Gene3D" id="3.40.50.200">
    <property type="entry name" value="Peptidase S8/S53 domain"/>
    <property type="match status" value="1"/>
</dbReference>
<organism evidence="8">
    <name type="scientific">Leptolyngbya sp. NK1-12</name>
    <dbReference type="NCBI Taxonomy" id="2547451"/>
    <lineage>
        <taxon>Bacteria</taxon>
        <taxon>Bacillati</taxon>
        <taxon>Cyanobacteriota</taxon>
        <taxon>Cyanophyceae</taxon>
        <taxon>Leptolyngbyales</taxon>
        <taxon>Leptolyngbyaceae</taxon>
        <taxon>Leptolyngbya group</taxon>
        <taxon>Leptolyngbya</taxon>
    </lineage>
</organism>
<evidence type="ECO:0000313" key="8">
    <source>
        <dbReference type="EMBL" id="WNZ22637.1"/>
    </source>
</evidence>
<dbReference type="RefSeq" id="WP_316434140.1">
    <property type="nucleotide sequence ID" value="NZ_CP053586.1"/>
</dbReference>
<accession>A0AA97AJD0</accession>
<dbReference type="InterPro" id="IPR022398">
    <property type="entry name" value="Peptidase_S8_His-AS"/>
</dbReference>
<dbReference type="PANTHER" id="PTHR43806">
    <property type="entry name" value="PEPTIDASE S8"/>
    <property type="match status" value="1"/>
</dbReference>
<evidence type="ECO:0000259" key="7">
    <source>
        <dbReference type="Pfam" id="PF00082"/>
    </source>
</evidence>
<dbReference type="EMBL" id="CP053586">
    <property type="protein sequence ID" value="WNZ22637.1"/>
    <property type="molecule type" value="Genomic_DNA"/>
</dbReference>
<protein>
    <submittedName>
        <fullName evidence="8">S8 family serine peptidase</fullName>
    </submittedName>
</protein>
<gene>
    <name evidence="8" type="ORF">HJG54_07045</name>
</gene>
<dbReference type="InterPro" id="IPR036852">
    <property type="entry name" value="Peptidase_S8/S53_dom_sf"/>
</dbReference>
<dbReference type="CDD" id="cd07473">
    <property type="entry name" value="Peptidases_S8_Subtilisin_like"/>
    <property type="match status" value="1"/>
</dbReference>
<dbReference type="PROSITE" id="PS00138">
    <property type="entry name" value="SUBTILASE_SER"/>
    <property type="match status" value="1"/>
</dbReference>
<feature type="domain" description="Peptidase S8/S53" evidence="7">
    <location>
        <begin position="249"/>
        <end position="514"/>
    </location>
</feature>
<keyword evidence="2 5" id="KW-0645">Protease</keyword>
<evidence type="ECO:0000256" key="4">
    <source>
        <dbReference type="ARBA" id="ARBA00022825"/>
    </source>
</evidence>
<dbReference type="Gene3D" id="2.60.120.380">
    <property type="match status" value="1"/>
</dbReference>
<dbReference type="SUPFAM" id="SSF52743">
    <property type="entry name" value="Subtilisin-like"/>
    <property type="match status" value="1"/>
</dbReference>
<dbReference type="AlphaFoldDB" id="A0AA97AJD0"/>
<reference evidence="8" key="1">
    <citation type="submission" date="2020-05" db="EMBL/GenBank/DDBJ databases">
        <authorList>
            <person name="Zhu T."/>
            <person name="Keshari N."/>
            <person name="Lu X."/>
        </authorList>
    </citation>
    <scope>NUCLEOTIDE SEQUENCE</scope>
    <source>
        <strain evidence="8">NK1-12</strain>
    </source>
</reference>
<keyword evidence="3 5" id="KW-0378">Hydrolase</keyword>
<dbReference type="InterPro" id="IPR000209">
    <property type="entry name" value="Peptidase_S8/S53_dom"/>
</dbReference>
<dbReference type="InterPro" id="IPR034204">
    <property type="entry name" value="PfSUB1-like_cat_dom"/>
</dbReference>
<dbReference type="InterPro" id="IPR015500">
    <property type="entry name" value="Peptidase_S8_subtilisin-rel"/>
</dbReference>
<dbReference type="PANTHER" id="PTHR43806:SF11">
    <property type="entry name" value="CEREVISIN-RELATED"/>
    <property type="match status" value="1"/>
</dbReference>
<feature type="active site" description="Charge relay system" evidence="5">
    <location>
        <position position="481"/>
    </location>
</feature>
<evidence type="ECO:0000256" key="2">
    <source>
        <dbReference type="ARBA" id="ARBA00022670"/>
    </source>
</evidence>
<feature type="active site" description="Charge relay system" evidence="5">
    <location>
        <position position="258"/>
    </location>
</feature>
<keyword evidence="4 5" id="KW-0720">Serine protease</keyword>
<feature type="region of interest" description="Disordered" evidence="6">
    <location>
        <begin position="35"/>
        <end position="78"/>
    </location>
</feature>
<sequence length="522" mass="55802">MSAFHLPRQFRLQSSPPEFAYAAAKNLLGQPSGRSFGEGFAQASGPSKLRYAHSSAATNRSQPAKRRRTNSSAPFLKPQGQVRGILSSTDSIDPYFQGTYYVDDYRLKGLTAGQQIEVRLNSRQFDPYLQLVNGRTKQPILYGSDLGGTNTNARVVFTVQPQTQYLVRVSSDQRRQIGSYLVKSRVLKPIASHFNLFYGYGLVDAAAAINRVTGQTLFKPAADVPVLGGNQWGLDLVRVPEVWTQGFTGQGVTVAVLDEGIDLNHPDLSRNLWRNSDEIPGNGIDDDRNGFIDDVHGWNFIDQNPNLNDTEGHGTQVAGIIAAANDGIGITGVAHNAKIMPIKVIQGETPLAQFDANVAAGIDYAANNGAQVINISLGSSSSDPPLPKVEAALRRARQAGVVVVFSAGNDRQLLSALEPDRPALYASAGLGIAVGGVDNKRNFYIDSNPAGLKRLNYVVAPAVDVYSTTLGSSYDLLEGTSFAAPFVAGVAALLLSAKPDLPPAEVEAALLSSASQQIQLAL</sequence>
<proteinExistence type="inferred from homology"/>
<evidence type="ECO:0000256" key="1">
    <source>
        <dbReference type="ARBA" id="ARBA00011073"/>
    </source>
</evidence>
<dbReference type="GO" id="GO:0004252">
    <property type="term" value="F:serine-type endopeptidase activity"/>
    <property type="evidence" value="ECO:0007669"/>
    <property type="project" value="UniProtKB-UniRule"/>
</dbReference>
<dbReference type="PROSITE" id="PS51892">
    <property type="entry name" value="SUBTILASE"/>
    <property type="match status" value="1"/>
</dbReference>
<evidence type="ECO:0000256" key="5">
    <source>
        <dbReference type="PROSITE-ProRule" id="PRU01240"/>
    </source>
</evidence>
<dbReference type="PROSITE" id="PS00137">
    <property type="entry name" value="SUBTILASE_HIS"/>
    <property type="match status" value="1"/>
</dbReference>
<dbReference type="InterPro" id="IPR050131">
    <property type="entry name" value="Peptidase_S8_subtilisin-like"/>
</dbReference>
<comment type="similarity">
    <text evidence="1 5">Belongs to the peptidase S8 family.</text>
</comment>
<evidence type="ECO:0000256" key="3">
    <source>
        <dbReference type="ARBA" id="ARBA00022801"/>
    </source>
</evidence>
<feature type="active site" description="Charge relay system" evidence="5">
    <location>
        <position position="313"/>
    </location>
</feature>
<dbReference type="PRINTS" id="PR00723">
    <property type="entry name" value="SUBTILISIN"/>
</dbReference>
<dbReference type="Pfam" id="PF00082">
    <property type="entry name" value="Peptidase_S8"/>
    <property type="match status" value="1"/>
</dbReference>
<evidence type="ECO:0000256" key="6">
    <source>
        <dbReference type="SAM" id="MobiDB-lite"/>
    </source>
</evidence>
<name>A0AA97AJD0_9CYAN</name>